<evidence type="ECO:0000256" key="2">
    <source>
        <dbReference type="ARBA" id="ARBA00022517"/>
    </source>
</evidence>
<dbReference type="HAMAP" id="MF_00651">
    <property type="entry name" value="Nuclease_YqgF"/>
    <property type="match status" value="1"/>
</dbReference>
<evidence type="ECO:0000256" key="3">
    <source>
        <dbReference type="ARBA" id="ARBA00022722"/>
    </source>
</evidence>
<dbReference type="RefSeq" id="WP_092475633.1">
    <property type="nucleotide sequence ID" value="NZ_FOOX01000027.1"/>
</dbReference>
<keyword evidence="4 5" id="KW-0378">Hydrolase</keyword>
<dbReference type="GO" id="GO:0000967">
    <property type="term" value="P:rRNA 5'-end processing"/>
    <property type="evidence" value="ECO:0007669"/>
    <property type="project" value="UniProtKB-UniRule"/>
</dbReference>
<dbReference type="EMBL" id="FOOX01000027">
    <property type="protein sequence ID" value="SFH35888.1"/>
    <property type="molecule type" value="Genomic_DNA"/>
</dbReference>
<accession>A0A1I2ZDH2</accession>
<gene>
    <name evidence="7" type="ORF">SAMN05660649_04882</name>
</gene>
<evidence type="ECO:0000256" key="5">
    <source>
        <dbReference type="HAMAP-Rule" id="MF_00651"/>
    </source>
</evidence>
<dbReference type="InterPro" id="IPR012337">
    <property type="entry name" value="RNaseH-like_sf"/>
</dbReference>
<dbReference type="EC" id="3.1.-.-" evidence="5"/>
<dbReference type="SUPFAM" id="SSF53098">
    <property type="entry name" value="Ribonuclease H-like"/>
    <property type="match status" value="1"/>
</dbReference>
<dbReference type="InterPro" id="IPR005227">
    <property type="entry name" value="YqgF"/>
</dbReference>
<dbReference type="OrthoDB" id="9796140at2"/>
<dbReference type="AlphaFoldDB" id="A0A1I2ZDH2"/>
<dbReference type="GO" id="GO:0016788">
    <property type="term" value="F:hydrolase activity, acting on ester bonds"/>
    <property type="evidence" value="ECO:0007669"/>
    <property type="project" value="UniProtKB-UniRule"/>
</dbReference>
<keyword evidence="8" id="KW-1185">Reference proteome</keyword>
<evidence type="ECO:0000259" key="6">
    <source>
        <dbReference type="SMART" id="SM00732"/>
    </source>
</evidence>
<sequence>MRVMGIDLGEKRVGVAVSDELGWTAQGVKTINNTGKIKDLMEEIKQLAQELNVEKVVVGLPKNMNGTTGPQGEKAIDFADKLARHLGLPVATWDERLTTVAAERILVSADISRAKRRKVIDKMAASIILQDYLSAKGGK</sequence>
<dbReference type="Pfam" id="PF03652">
    <property type="entry name" value="RuvX"/>
    <property type="match status" value="1"/>
</dbReference>
<keyword evidence="2 5" id="KW-0690">Ribosome biogenesis</keyword>
<comment type="function">
    <text evidence="5">Could be a nuclease involved in processing of the 5'-end of pre-16S rRNA.</text>
</comment>
<dbReference type="InterPro" id="IPR006641">
    <property type="entry name" value="YqgF/RNaseH-like_dom"/>
</dbReference>
<comment type="subcellular location">
    <subcellularLocation>
        <location evidence="5">Cytoplasm</location>
    </subcellularLocation>
</comment>
<dbReference type="Gene3D" id="3.30.420.140">
    <property type="entry name" value="YqgF/RNase H-like domain"/>
    <property type="match status" value="1"/>
</dbReference>
<dbReference type="GO" id="GO:0005829">
    <property type="term" value="C:cytosol"/>
    <property type="evidence" value="ECO:0007669"/>
    <property type="project" value="TreeGrafter"/>
</dbReference>
<dbReference type="CDD" id="cd16964">
    <property type="entry name" value="YqgF"/>
    <property type="match status" value="1"/>
</dbReference>
<feature type="domain" description="YqgF/RNase H-like" evidence="6">
    <location>
        <begin position="1"/>
        <end position="102"/>
    </location>
</feature>
<evidence type="ECO:0000313" key="8">
    <source>
        <dbReference type="Proteomes" id="UP000199337"/>
    </source>
</evidence>
<dbReference type="PANTHER" id="PTHR33317">
    <property type="entry name" value="POLYNUCLEOTIDYL TRANSFERASE, RIBONUCLEASE H-LIKE SUPERFAMILY PROTEIN"/>
    <property type="match status" value="1"/>
</dbReference>
<keyword evidence="1 5" id="KW-0963">Cytoplasm</keyword>
<evidence type="ECO:0000256" key="1">
    <source>
        <dbReference type="ARBA" id="ARBA00022490"/>
    </source>
</evidence>
<name>A0A1I2ZDH2_9FIRM</name>
<dbReference type="PANTHER" id="PTHR33317:SF4">
    <property type="entry name" value="POLYNUCLEOTIDYL TRANSFERASE, RIBONUCLEASE H-LIKE SUPERFAMILY PROTEIN"/>
    <property type="match status" value="1"/>
</dbReference>
<protein>
    <recommendedName>
        <fullName evidence="5">Putative pre-16S rRNA nuclease</fullName>
        <ecNumber evidence="5">3.1.-.-</ecNumber>
    </recommendedName>
</protein>
<reference evidence="8" key="1">
    <citation type="submission" date="2016-10" db="EMBL/GenBank/DDBJ databases">
        <authorList>
            <person name="Varghese N."/>
            <person name="Submissions S."/>
        </authorList>
    </citation>
    <scope>NUCLEOTIDE SEQUENCE [LARGE SCALE GENOMIC DNA]</scope>
    <source>
        <strain evidence="8">DSM 17038</strain>
    </source>
</reference>
<comment type="similarity">
    <text evidence="5">Belongs to the YqgF HJR family.</text>
</comment>
<dbReference type="InterPro" id="IPR037027">
    <property type="entry name" value="YqgF/RNaseH-like_dom_sf"/>
</dbReference>
<dbReference type="SMART" id="SM00732">
    <property type="entry name" value="YqgFc"/>
    <property type="match status" value="1"/>
</dbReference>
<dbReference type="GO" id="GO:0004518">
    <property type="term" value="F:nuclease activity"/>
    <property type="evidence" value="ECO:0007669"/>
    <property type="project" value="UniProtKB-KW"/>
</dbReference>
<dbReference type="NCBIfam" id="TIGR00250">
    <property type="entry name" value="RNAse_H_YqgF"/>
    <property type="match status" value="1"/>
</dbReference>
<evidence type="ECO:0000256" key="4">
    <source>
        <dbReference type="ARBA" id="ARBA00022801"/>
    </source>
</evidence>
<dbReference type="Proteomes" id="UP000199337">
    <property type="component" value="Unassembled WGS sequence"/>
</dbReference>
<dbReference type="STRING" id="341036.SAMN05660649_04882"/>
<organism evidence="7 8">
    <name type="scientific">Desulfotruncus arcticus DSM 17038</name>
    <dbReference type="NCBI Taxonomy" id="1121424"/>
    <lineage>
        <taxon>Bacteria</taxon>
        <taxon>Bacillati</taxon>
        <taxon>Bacillota</taxon>
        <taxon>Clostridia</taxon>
        <taxon>Eubacteriales</taxon>
        <taxon>Desulfallaceae</taxon>
        <taxon>Desulfotruncus</taxon>
    </lineage>
</organism>
<proteinExistence type="inferred from homology"/>
<keyword evidence="3 5" id="KW-0540">Nuclease</keyword>
<evidence type="ECO:0000313" key="7">
    <source>
        <dbReference type="EMBL" id="SFH35888.1"/>
    </source>
</evidence>